<dbReference type="EMBL" id="SRLO01000919">
    <property type="protein sequence ID" value="TNN44175.1"/>
    <property type="molecule type" value="Genomic_DNA"/>
</dbReference>
<comment type="caution">
    <text evidence="1">The sequence shown here is derived from an EMBL/GenBank/DDBJ whole genome shotgun (WGS) entry which is preliminary data.</text>
</comment>
<gene>
    <name evidence="1" type="ORF">EYF80_045620</name>
</gene>
<proteinExistence type="predicted"/>
<evidence type="ECO:0000313" key="2">
    <source>
        <dbReference type="Proteomes" id="UP000314294"/>
    </source>
</evidence>
<dbReference type="AlphaFoldDB" id="A0A4Z2FTJ2"/>
<accession>A0A4Z2FTJ2</accession>
<sequence length="100" mass="11881">MWLRRRRREETTNKKHLNCVILGVGRKRKEVSSSARRRNTVSRLLLAQWSRESMQADKASCSAVDDVMPVNQTLRRISIVWKRPSSRRSSWRSCMRLRII</sequence>
<evidence type="ECO:0000313" key="1">
    <source>
        <dbReference type="EMBL" id="TNN44175.1"/>
    </source>
</evidence>
<keyword evidence="2" id="KW-1185">Reference proteome</keyword>
<protein>
    <submittedName>
        <fullName evidence="1">Uncharacterized protein</fullName>
    </submittedName>
</protein>
<reference evidence="1 2" key="1">
    <citation type="submission" date="2019-03" db="EMBL/GenBank/DDBJ databases">
        <title>First draft genome of Liparis tanakae, snailfish: a comprehensive survey of snailfish specific genes.</title>
        <authorList>
            <person name="Kim W."/>
            <person name="Song I."/>
            <person name="Jeong J.-H."/>
            <person name="Kim D."/>
            <person name="Kim S."/>
            <person name="Ryu S."/>
            <person name="Song J.Y."/>
            <person name="Lee S.K."/>
        </authorList>
    </citation>
    <scope>NUCLEOTIDE SEQUENCE [LARGE SCALE GENOMIC DNA]</scope>
    <source>
        <tissue evidence="1">Muscle</tissue>
    </source>
</reference>
<organism evidence="1 2">
    <name type="scientific">Liparis tanakae</name>
    <name type="common">Tanaka's snailfish</name>
    <dbReference type="NCBI Taxonomy" id="230148"/>
    <lineage>
        <taxon>Eukaryota</taxon>
        <taxon>Metazoa</taxon>
        <taxon>Chordata</taxon>
        <taxon>Craniata</taxon>
        <taxon>Vertebrata</taxon>
        <taxon>Euteleostomi</taxon>
        <taxon>Actinopterygii</taxon>
        <taxon>Neopterygii</taxon>
        <taxon>Teleostei</taxon>
        <taxon>Neoteleostei</taxon>
        <taxon>Acanthomorphata</taxon>
        <taxon>Eupercaria</taxon>
        <taxon>Perciformes</taxon>
        <taxon>Cottioidei</taxon>
        <taxon>Cottales</taxon>
        <taxon>Liparidae</taxon>
        <taxon>Liparis</taxon>
    </lineage>
</organism>
<name>A0A4Z2FTJ2_9TELE</name>
<dbReference type="Proteomes" id="UP000314294">
    <property type="component" value="Unassembled WGS sequence"/>
</dbReference>